<reference evidence="3 4" key="1">
    <citation type="submission" date="2024-05" db="EMBL/GenBank/DDBJ databases">
        <title>Haplotype-resolved chromosome-level genome assembly of Huyou (Citrus changshanensis).</title>
        <authorList>
            <person name="Miao C."/>
            <person name="Chen W."/>
            <person name="Wu Y."/>
            <person name="Wang L."/>
            <person name="Zhao S."/>
            <person name="Grierson D."/>
            <person name="Xu C."/>
            <person name="Chen K."/>
        </authorList>
    </citation>
    <scope>NUCLEOTIDE SEQUENCE [LARGE SCALE GENOMIC DNA]</scope>
    <source>
        <strain evidence="3">01-14</strain>
        <tissue evidence="3">Leaf</tissue>
    </source>
</reference>
<gene>
    <name evidence="3" type="ORF">WN944_001853</name>
</gene>
<dbReference type="EMBL" id="JBCGBO010000004">
    <property type="protein sequence ID" value="KAK9209487.1"/>
    <property type="molecule type" value="Genomic_DNA"/>
</dbReference>
<proteinExistence type="predicted"/>
<name>A0AAP0QR72_9ROSI</name>
<evidence type="ECO:0000313" key="3">
    <source>
        <dbReference type="EMBL" id="KAK9209487.1"/>
    </source>
</evidence>
<accession>A0AAP0QR72</accession>
<evidence type="ECO:0000313" key="4">
    <source>
        <dbReference type="Proteomes" id="UP001428341"/>
    </source>
</evidence>
<sequence length="152" mass="16941">MRFLLELVSCCGCQESFCGGGDGGGTSPVPESPSSESSRLVPVVRRSFRRRRRGRTAGGDFGGRSSGEWKPSLFAISEDNVVIERQTSDSDGAVKRKSGSFKPDKIRLRTFSKDFGYVFSLAFFFFFHLNFLMSALVILKDKSFVCDWLIIN</sequence>
<dbReference type="AlphaFoldDB" id="A0AAP0QR72"/>
<evidence type="ECO:0000256" key="1">
    <source>
        <dbReference type="SAM" id="MobiDB-lite"/>
    </source>
</evidence>
<keyword evidence="2" id="KW-1133">Transmembrane helix</keyword>
<feature type="region of interest" description="Disordered" evidence="1">
    <location>
        <begin position="22"/>
        <end position="68"/>
    </location>
</feature>
<protein>
    <submittedName>
        <fullName evidence="3">Uncharacterized protein</fullName>
    </submittedName>
</protein>
<feature type="compositionally biased region" description="Gly residues" evidence="1">
    <location>
        <begin position="56"/>
        <end position="65"/>
    </location>
</feature>
<feature type="compositionally biased region" description="Basic residues" evidence="1">
    <location>
        <begin position="46"/>
        <end position="55"/>
    </location>
</feature>
<feature type="transmembrane region" description="Helical" evidence="2">
    <location>
        <begin position="115"/>
        <end position="139"/>
    </location>
</feature>
<dbReference type="PANTHER" id="PTHR35318">
    <property type="entry name" value="BNAA10G08410D PROTEIN"/>
    <property type="match status" value="1"/>
</dbReference>
<feature type="compositionally biased region" description="Low complexity" evidence="1">
    <location>
        <begin position="27"/>
        <end position="45"/>
    </location>
</feature>
<dbReference type="PANTHER" id="PTHR35318:SF2">
    <property type="entry name" value="OS08G0138900 PROTEIN"/>
    <property type="match status" value="1"/>
</dbReference>
<keyword evidence="4" id="KW-1185">Reference proteome</keyword>
<comment type="caution">
    <text evidence="3">The sequence shown here is derived from an EMBL/GenBank/DDBJ whole genome shotgun (WGS) entry which is preliminary data.</text>
</comment>
<organism evidence="3 4">
    <name type="scientific">Citrus x changshan-huyou</name>
    <dbReference type="NCBI Taxonomy" id="2935761"/>
    <lineage>
        <taxon>Eukaryota</taxon>
        <taxon>Viridiplantae</taxon>
        <taxon>Streptophyta</taxon>
        <taxon>Embryophyta</taxon>
        <taxon>Tracheophyta</taxon>
        <taxon>Spermatophyta</taxon>
        <taxon>Magnoliopsida</taxon>
        <taxon>eudicotyledons</taxon>
        <taxon>Gunneridae</taxon>
        <taxon>Pentapetalae</taxon>
        <taxon>rosids</taxon>
        <taxon>malvids</taxon>
        <taxon>Sapindales</taxon>
        <taxon>Rutaceae</taxon>
        <taxon>Aurantioideae</taxon>
        <taxon>Citrus</taxon>
    </lineage>
</organism>
<evidence type="ECO:0000256" key="2">
    <source>
        <dbReference type="SAM" id="Phobius"/>
    </source>
</evidence>
<keyword evidence="2" id="KW-0472">Membrane</keyword>
<dbReference type="Proteomes" id="UP001428341">
    <property type="component" value="Unassembled WGS sequence"/>
</dbReference>
<keyword evidence="2" id="KW-0812">Transmembrane</keyword>